<evidence type="ECO:0000256" key="3">
    <source>
        <dbReference type="ARBA" id="ARBA00022827"/>
    </source>
</evidence>
<dbReference type="EMBL" id="JAJLJH010000001">
    <property type="protein sequence ID" value="MCK9684346.1"/>
    <property type="molecule type" value="Genomic_DNA"/>
</dbReference>
<dbReference type="InterPro" id="IPR036188">
    <property type="entry name" value="FAD/NAD-bd_sf"/>
</dbReference>
<keyword evidence="5" id="KW-0560">Oxidoreductase</keyword>
<evidence type="ECO:0000313" key="5">
    <source>
        <dbReference type="EMBL" id="MCK9684346.1"/>
    </source>
</evidence>
<dbReference type="GO" id="GO:0016709">
    <property type="term" value="F:oxidoreductase activity, acting on paired donors, with incorporation or reduction of molecular oxygen, NAD(P)H as one donor, and incorporation of one atom of oxygen"/>
    <property type="evidence" value="ECO:0007669"/>
    <property type="project" value="UniProtKB-ARBA"/>
</dbReference>
<dbReference type="Proteomes" id="UP001139353">
    <property type="component" value="Unassembled WGS sequence"/>
</dbReference>
<dbReference type="Pfam" id="PF01494">
    <property type="entry name" value="FAD_binding_3"/>
    <property type="match status" value="1"/>
</dbReference>
<dbReference type="GO" id="GO:0071949">
    <property type="term" value="F:FAD binding"/>
    <property type="evidence" value="ECO:0007669"/>
    <property type="project" value="InterPro"/>
</dbReference>
<evidence type="ECO:0000313" key="6">
    <source>
        <dbReference type="Proteomes" id="UP001139353"/>
    </source>
</evidence>
<organism evidence="5 6">
    <name type="scientific">Scleromatobacter humisilvae</name>
    <dbReference type="NCBI Taxonomy" id="2897159"/>
    <lineage>
        <taxon>Bacteria</taxon>
        <taxon>Pseudomonadati</taxon>
        <taxon>Pseudomonadota</taxon>
        <taxon>Betaproteobacteria</taxon>
        <taxon>Burkholderiales</taxon>
        <taxon>Sphaerotilaceae</taxon>
        <taxon>Scleromatobacter</taxon>
    </lineage>
</organism>
<gene>
    <name evidence="5" type="ORF">LPC04_01345</name>
</gene>
<keyword evidence="3" id="KW-0274">FAD</keyword>
<accession>A0A9X2BYM3</accession>
<keyword evidence="2" id="KW-0285">Flavoprotein</keyword>
<feature type="domain" description="FAD-binding" evidence="4">
    <location>
        <begin position="11"/>
        <end position="348"/>
    </location>
</feature>
<comment type="caution">
    <text evidence="5">The sequence shown here is derived from an EMBL/GenBank/DDBJ whole genome shotgun (WGS) entry which is preliminary data.</text>
</comment>
<dbReference type="PANTHER" id="PTHR43004">
    <property type="entry name" value="TRK SYSTEM POTASSIUM UPTAKE PROTEIN"/>
    <property type="match status" value="1"/>
</dbReference>
<evidence type="ECO:0000256" key="1">
    <source>
        <dbReference type="ARBA" id="ARBA00001974"/>
    </source>
</evidence>
<comment type="cofactor">
    <cofactor evidence="1">
        <name>FAD</name>
        <dbReference type="ChEBI" id="CHEBI:57692"/>
    </cofactor>
</comment>
<dbReference type="RefSeq" id="WP_275680379.1">
    <property type="nucleotide sequence ID" value="NZ_JAJLJH010000001.1"/>
</dbReference>
<dbReference type="SUPFAM" id="SSF51905">
    <property type="entry name" value="FAD/NAD(P)-binding domain"/>
    <property type="match status" value="1"/>
</dbReference>
<dbReference type="PANTHER" id="PTHR43004:SF19">
    <property type="entry name" value="BINDING MONOOXYGENASE, PUTATIVE (JCVI)-RELATED"/>
    <property type="match status" value="1"/>
</dbReference>
<dbReference type="InterPro" id="IPR002938">
    <property type="entry name" value="FAD-bd"/>
</dbReference>
<evidence type="ECO:0000259" key="4">
    <source>
        <dbReference type="Pfam" id="PF01494"/>
    </source>
</evidence>
<evidence type="ECO:0000256" key="2">
    <source>
        <dbReference type="ARBA" id="ARBA00022630"/>
    </source>
</evidence>
<dbReference type="Pfam" id="PF21274">
    <property type="entry name" value="Rng_hyd_C"/>
    <property type="match status" value="1"/>
</dbReference>
<name>A0A9X2BYM3_9BURK</name>
<dbReference type="Gene3D" id="3.50.50.60">
    <property type="entry name" value="FAD/NAD(P)-binding domain"/>
    <property type="match status" value="1"/>
</dbReference>
<dbReference type="Gene3D" id="3.30.70.2450">
    <property type="match status" value="1"/>
</dbReference>
<reference evidence="5" key="1">
    <citation type="submission" date="2021-11" db="EMBL/GenBank/DDBJ databases">
        <title>BS-T2-15 a new species belonging to the Comamonadaceae family isolated from the soil of a French oak forest.</title>
        <authorList>
            <person name="Mieszkin S."/>
            <person name="Alain K."/>
        </authorList>
    </citation>
    <scope>NUCLEOTIDE SEQUENCE</scope>
    <source>
        <strain evidence="5">BS-T2-15</strain>
    </source>
</reference>
<dbReference type="PROSITE" id="PS51257">
    <property type="entry name" value="PROKAR_LIPOPROTEIN"/>
    <property type="match status" value="1"/>
</dbReference>
<dbReference type="Gene3D" id="3.40.30.120">
    <property type="match status" value="1"/>
</dbReference>
<dbReference type="InterPro" id="IPR050641">
    <property type="entry name" value="RIFMO-like"/>
</dbReference>
<proteinExistence type="predicted"/>
<dbReference type="PRINTS" id="PR00420">
    <property type="entry name" value="RNGMNOXGNASE"/>
</dbReference>
<protein>
    <submittedName>
        <fullName evidence="5">FAD-dependent monooxygenase</fullName>
    </submittedName>
</protein>
<sequence length="501" mass="53181">MNPRSSSRLHDVVVAGAGPVGLFLACELALAGVDVLVLERDERPEAPLNSAPLGLRGLSVATSEALDRRGLLDDLLDAVPRPAQAGHFAGIAIDAAKVDPSAWPWRAAGPALTTLASDIATLEAVLAARAFELGVVIRRGLGVTGLDERDDELAVHANDLAFRTRWLVGCDGGRSTVRKLAGFEFAGTEPEFTAYSALVDIADPAVLKPGRHATPRGFIMSQPGRIAIADFDGGAHDREQPVTRAHLQAVLRRVSGTEVRLTTLHQATTFTDRARLATTYRRGRVLLAGDAAHVHSALGGQGLNAGLGDAMNLGWKLAATVRGRAPDDLLDTYEAERRPVGQWLLDWSRAQVAIMRPGPQARAMEGIVRELAATRDGATWFAGQLWGVTLRHDLGGGHPMTGRSAPDLAFDDGRRLASWLREGRGVLVDLAGSQRLRQAAARWGERVRVVGGGVGKALGLAALLVRPDGVVAWASDDDAASTSELEGALTRWFGPAARATR</sequence>
<dbReference type="AlphaFoldDB" id="A0A9X2BYM3"/>
<keyword evidence="6" id="KW-1185">Reference proteome</keyword>
<keyword evidence="5" id="KW-0503">Monooxygenase</keyword>